<evidence type="ECO:0000313" key="2">
    <source>
        <dbReference type="EMBL" id="KAK5618975.1"/>
    </source>
</evidence>
<dbReference type="EMBL" id="JAHHUM010000592">
    <property type="protein sequence ID" value="KAK5618975.1"/>
    <property type="molecule type" value="Genomic_DNA"/>
</dbReference>
<protein>
    <submittedName>
        <fullName evidence="2">Uncharacterized protein</fullName>
    </submittedName>
</protein>
<comment type="caution">
    <text evidence="2">The sequence shown here is derived from an EMBL/GenBank/DDBJ whole genome shotgun (WGS) entry which is preliminary data.</text>
</comment>
<accession>A0AAV9SCE6</accession>
<name>A0AAV9SCE6_9TELE</name>
<organism evidence="2 3">
    <name type="scientific">Crenichthys baileyi</name>
    <name type="common">White River springfish</name>
    <dbReference type="NCBI Taxonomy" id="28760"/>
    <lineage>
        <taxon>Eukaryota</taxon>
        <taxon>Metazoa</taxon>
        <taxon>Chordata</taxon>
        <taxon>Craniata</taxon>
        <taxon>Vertebrata</taxon>
        <taxon>Euteleostomi</taxon>
        <taxon>Actinopterygii</taxon>
        <taxon>Neopterygii</taxon>
        <taxon>Teleostei</taxon>
        <taxon>Neoteleostei</taxon>
        <taxon>Acanthomorphata</taxon>
        <taxon>Ovalentaria</taxon>
        <taxon>Atherinomorphae</taxon>
        <taxon>Cyprinodontiformes</taxon>
        <taxon>Goodeidae</taxon>
        <taxon>Crenichthys</taxon>
    </lineage>
</organism>
<evidence type="ECO:0000313" key="3">
    <source>
        <dbReference type="Proteomes" id="UP001311232"/>
    </source>
</evidence>
<evidence type="ECO:0000256" key="1">
    <source>
        <dbReference type="SAM" id="MobiDB-lite"/>
    </source>
</evidence>
<reference evidence="2 3" key="1">
    <citation type="submission" date="2021-06" db="EMBL/GenBank/DDBJ databases">
        <authorList>
            <person name="Palmer J.M."/>
        </authorList>
    </citation>
    <scope>NUCLEOTIDE SEQUENCE [LARGE SCALE GENOMIC DNA]</scope>
    <source>
        <strain evidence="2 3">MEX-2019</strain>
        <tissue evidence="2">Muscle</tissue>
    </source>
</reference>
<gene>
    <name evidence="2" type="ORF">CRENBAI_006056</name>
</gene>
<feature type="region of interest" description="Disordered" evidence="1">
    <location>
        <begin position="1"/>
        <end position="76"/>
    </location>
</feature>
<dbReference type="Proteomes" id="UP001311232">
    <property type="component" value="Unassembled WGS sequence"/>
</dbReference>
<feature type="compositionally biased region" description="Basic and acidic residues" evidence="1">
    <location>
        <begin position="56"/>
        <end position="71"/>
    </location>
</feature>
<proteinExistence type="predicted"/>
<feature type="compositionally biased region" description="Pro residues" evidence="1">
    <location>
        <begin position="1"/>
        <end position="15"/>
    </location>
</feature>
<sequence length="156" mass="17587">MNEPPPHPDPVPGPVPEGFLDEPPPHPICRRSPRPCRTSQRSSELHHGFSWSYHQPSDHQPLRRRPADRLPLRRRPADRRICRGGHWSGDLNSGYAGVGFRASRLNPCPPSEAPSARPGRIEFPAETLSLRCRVEQFSRSEGRTTGPHHRGYSCDV</sequence>
<dbReference type="AlphaFoldDB" id="A0AAV9SCE6"/>
<keyword evidence="3" id="KW-1185">Reference proteome</keyword>